<dbReference type="GO" id="GO:0005884">
    <property type="term" value="C:actin filament"/>
    <property type="evidence" value="ECO:0007669"/>
    <property type="project" value="TreeGrafter"/>
</dbReference>
<organism evidence="8 9">
    <name type="scientific">Clonorchis sinensis</name>
    <name type="common">Chinese liver fluke</name>
    <dbReference type="NCBI Taxonomy" id="79923"/>
    <lineage>
        <taxon>Eukaryota</taxon>
        <taxon>Metazoa</taxon>
        <taxon>Spiralia</taxon>
        <taxon>Lophotrochozoa</taxon>
        <taxon>Platyhelminthes</taxon>
        <taxon>Trematoda</taxon>
        <taxon>Digenea</taxon>
        <taxon>Opisthorchiida</taxon>
        <taxon>Opisthorchiata</taxon>
        <taxon>Opisthorchiidae</taxon>
        <taxon>Clonorchis</taxon>
    </lineage>
</organism>
<feature type="domain" description="EF-hand" evidence="6">
    <location>
        <begin position="2897"/>
        <end position="2932"/>
    </location>
</feature>
<dbReference type="Proteomes" id="UP000008909">
    <property type="component" value="Unassembled WGS sequence"/>
</dbReference>
<dbReference type="GO" id="GO:0031110">
    <property type="term" value="P:regulation of microtubule polymerization or depolymerization"/>
    <property type="evidence" value="ECO:0007669"/>
    <property type="project" value="TreeGrafter"/>
</dbReference>
<dbReference type="PROSITE" id="PS50222">
    <property type="entry name" value="EF_HAND_2"/>
    <property type="match status" value="1"/>
</dbReference>
<feature type="region of interest" description="Disordered" evidence="5">
    <location>
        <begin position="3005"/>
        <end position="3115"/>
    </location>
</feature>
<sequence>MIGLSKSLENESEMRLFGANADTHEKLQNEYWECYVDLHRFIQSTTSSVATLLRKVQRYKQTELQALKFKLTDTLQQVQSLMQKLLEIQRTVTRFDREYCSLDLFLSSTFRRQRWLITPRPVQNKPMVNGSPHREEESTSCGTLVDALDLTGNGKRKRISPRKINYGLDATADSLNKRYSAPFGCAEVQQALASRFVHFQSDLRRHLYVAWNLLSGFAWLAVASTLIRCKFRKGMLHKHHLNETNPSETLLFENLIEYMTSEPVQVLARQLTMWRLVQDPCPAKRSRTEDGMTHQLQMIFTRLRTMNWTGKDAPPDDMAGMCHVLFEIQNLFHDIQTHRQHYTNISLVDGSWQLGHTNIMTSSNAVTLKVFVRQVNAHCIALTGAGAPLKPGYKRSQIVLYCSQPSVSVWPSISSTNCCSKTQNSTLAIEERVYERRIPICGQKQQQASGSVNNKDNAAACTHEFDTENGDVHFEEVNSKTADRVVSRFVCPSTFAKCTQVSISVRPNLSSYDYHKTSNNSITSSYTSEIIVFLTASHKTHIGKQTRQDISASPDDCSRSQVSLVNHSELNEPWASPLLHDSVMSDYLGVLSPLPVPEQFANVESIEWNIQGKVTEQEQCSSSICEDADVQSSVLQTDCVECTTVSRDLESSRLSVLDPIPECDSQANSDAKSSARGSEMTNSEHPTTETDGHLFDGLVTTTIEGQMNDLLVQTEELEQTVEWVAAQLCKIDGYTTRDLMVDSTRIPLHLAFIDQANEALTPLGGRIRQMLRQINQIEQSPVCGVQTEETALVQNRVKQNAVDLTVLSEFRTRLKRIRKERSVKLHECEQLIIQLQQAQTLQGDISANLHSIQAELARCSKLIDNHEDAPTRICWSPDHGLKDQLDRFHRIATDLTERVAPHLAQLSKSTKEFQFDRLDDQISDATAELEELICIVCQKKESLERLDRYLDRLNLRAKDKLASLQNELTNVKRISLKANDQMTPEYLAILTKDLYNKCTRLQDLQSELHPVLTDLFEVTQTADSNKILLQYHVEGNLEGVDCFVQLKMDITNFWTQLTDELEEQMKHLMDSVSEMVTISSEAGTFGPTGQTKTLLHSGELLKPEQLQLQLATIDQQISELNSHSDWIKQNLDPLLYDKSFTLLLDDDKLTKRDELLSRLDEANTQLHILRDELQTVYSPAVMALNERIQKAQSFLKLLYLQSQELPEPLVKFEELDVSVSELSIASQLELLHVQRSQCQQLLQAVQNEQHCFTEDITHIWQANGLGSEQLNILTEISVAGTQSAVDDETPELVLGSVMGMGPGVTLKCLLQAYTHLGQKVANRIDQFHSDINELSQKRCPMDESESIASVDETDAQVTYFEVSESDSGLPGELSLTLVDTMAQLTLLDGVNETYNHLDIDEVESELQDLVGGVDVSADVELSSTGILPEGTGAKSEKETVGAAGDTTVDKEVCWTSTLSQPASQWFHSEEVQLRQSEAKLNELKLRYHQVVHSTLTSLKESDYSSIARLSEYFRTTLTLIKEISTELSLLTRIEGSNYPMTSPLVGDDETVNENIIQLTLKSNAIPLWYRIEGLEIHTKYFVDAVSECENLILTAYELSERVSSMTTRLGPWLEDQSRILGEVNQVDPCSSTTDELLSLLNTLSTTKLMIRSKAGAIGQVIHDVNNLRQTLAQFNAKINFERHLISWDAHRQDHWTPPTIEANSDALNLPLYTHLDRLDAVYTNLVKMCADSTRTVCTRLFDIGRADLVLREIEQTVNDCGVSALESHPNDEKESSNAAVQTITTDSSAVAGCFSGIVRRKQLEVYVSELTTYLTLMDQFASAQKQGQLPVVCDTSLNPMWQRVYNRLLINLNTSSNSLLKSKCEFAQIRKIDSFMYNSATWLRRNGFRLFRWTDPKGLSLETASAKANDFREVYTKIEKESQAKSAQMMDNIRESIMLPISSDPMIKKFVTYLEVVLLGNNSSNDQPEALDDLSAPGLRLFVHEQHRYKRFVSFLQMAWDCHIKFVAHYEEKIHKMSTAFQSLHATLAKLYRPSKLVAQCSEQLMEVEDAISLLQEHATIVGGMYSAVPQLRCLCQPSEVSKMLATIRSMKHEFLCLSSRAEERKKILQQALKEDVVFDTAYKRLMSTLKNYCEENSSNPPANSTVKNAKASEPQPSWDLQRESANYWAVLRLGCYLRDRCTQSDPERGIIDNMLTDLRHLWYACFRKQAERSLACEKALLDRGAHSAACEKLNEWIRTFESTLKISTSVSEILSVSNADTLGPDIIKLMSFKWCTTSKTTNIQLVFIKDDSRLRECGFSSSDLQSLVSVYGDTALVHSIQDEVRLLSEELDRRMHLWNVDEPAPISDDSRRNVPLHLRIRMMRLRVALELRSQVLESAMDVATAIQQAWLTLSNWLCELEARIKRTRCQPNSINSSMHRTASFTQSQLDTYEYAQFTRTHVTAPILSCYSSVMKHLLTMNETEKSSADTWIMGRCHSRTKAAMRRQFQSLISKWKQMDQLLKVLQMSLRQSGCVPQCVWDFETLECTIEKMTKDTKRERGRDQLLSKKLTEALLQPDDGKLPNNGSEDGPEPNKLCQLLCDPLVKWDTDNPLTIECYLNQCEAQLINATAMKNQVNSLNSHLRVTLSAYKKMFITVESCETSDNTSRLYDHSANTVVDSQATVDEPDTISNSWSQDSTRRDSALVLSSLRDSSTELKLDSHTDGDNTDQLGAMLVLRRGRCRKLEEDFSQLKQLTLSRTENSRVLREALCERIKLDQFDFETWRKNFLKWQTKRHFRVSDLFKAVLPVDTSSSQRSTGTTFSTDGSLCSEDDERCTNDCSTSSDIAITSPPLTDKTSVSPNKSVAFGSGKQRLKSATSLEHLGVVDKQEPSLNIELTCSQFVQGLHRHRPDFRGSDCVSLRAAFAEIDKNRRGLITIKQLMDALQPERQRQEIPVSQLIQNAIDAETKKCRCKTKFVPVKVDENRYRFGPSSQLYLVRFLNSITMVRVGGGWQNLTEFLATRDPCRARNKPPPSESPSVSSMGTHQVSPAQSVALSRSSPNSNLGSMRVTTVSRTSAESIGSPNRTPAKLTARGTPKQAPKAAPTTTKRVQGKNTKSAAKSNLKDGLENGNSH</sequence>
<dbReference type="GO" id="GO:0008093">
    <property type="term" value="F:cytoskeletal anchor activity"/>
    <property type="evidence" value="ECO:0007669"/>
    <property type="project" value="TreeGrafter"/>
</dbReference>
<evidence type="ECO:0000313" key="9">
    <source>
        <dbReference type="Proteomes" id="UP000008909"/>
    </source>
</evidence>
<feature type="coiled-coil region" evidence="4">
    <location>
        <begin position="915"/>
        <end position="981"/>
    </location>
</feature>
<dbReference type="PANTHER" id="PTHR46756">
    <property type="entry name" value="TRANSGELIN"/>
    <property type="match status" value="1"/>
</dbReference>
<dbReference type="SUPFAM" id="SSF143575">
    <property type="entry name" value="GAS2 domain-like"/>
    <property type="match status" value="1"/>
</dbReference>
<dbReference type="InterPro" id="IPR002048">
    <property type="entry name" value="EF_hand_dom"/>
</dbReference>
<keyword evidence="3" id="KW-0206">Cytoskeleton</keyword>
<dbReference type="Pfam" id="PF02187">
    <property type="entry name" value="GAS2"/>
    <property type="match status" value="1"/>
</dbReference>
<dbReference type="GO" id="GO:0005737">
    <property type="term" value="C:cytoplasm"/>
    <property type="evidence" value="ECO:0007669"/>
    <property type="project" value="TreeGrafter"/>
</dbReference>
<keyword evidence="2" id="KW-0963">Cytoplasm</keyword>
<feature type="compositionally biased region" description="Polar residues" evidence="5">
    <location>
        <begin position="665"/>
        <end position="685"/>
    </location>
</feature>
<keyword evidence="4" id="KW-0175">Coiled coil</keyword>
<feature type="compositionally biased region" description="Polar residues" evidence="5">
    <location>
        <begin position="2136"/>
        <end position="2148"/>
    </location>
</feature>
<reference evidence="8" key="1">
    <citation type="journal article" date="2011" name="Genome Biol.">
        <title>The draft genome of the carcinogenic human liver fluke Clonorchis sinensis.</title>
        <authorList>
            <person name="Wang X."/>
            <person name="Chen W."/>
            <person name="Huang Y."/>
            <person name="Sun J."/>
            <person name="Men J."/>
            <person name="Liu H."/>
            <person name="Luo F."/>
            <person name="Guo L."/>
            <person name="Lv X."/>
            <person name="Deng C."/>
            <person name="Zhou C."/>
            <person name="Fan Y."/>
            <person name="Li X."/>
            <person name="Huang L."/>
            <person name="Hu Y."/>
            <person name="Liang C."/>
            <person name="Hu X."/>
            <person name="Xu J."/>
            <person name="Yu X."/>
        </authorList>
    </citation>
    <scope>NUCLEOTIDE SEQUENCE [LARGE SCALE GENOMIC DNA]</scope>
    <source>
        <strain evidence="8">Henan</strain>
    </source>
</reference>
<dbReference type="PROSITE" id="PS51460">
    <property type="entry name" value="GAR"/>
    <property type="match status" value="1"/>
</dbReference>
<name>G7YD77_CLOSI</name>
<feature type="region of interest" description="Disordered" evidence="5">
    <location>
        <begin position="2136"/>
        <end position="2158"/>
    </location>
</feature>
<dbReference type="InterPro" id="IPR003108">
    <property type="entry name" value="GAR_dom"/>
</dbReference>
<gene>
    <name evidence="8" type="ORF">CLF_105215</name>
</gene>
<dbReference type="EMBL" id="DF143092">
    <property type="protein sequence ID" value="GAA50911.1"/>
    <property type="molecule type" value="Genomic_DNA"/>
</dbReference>
<dbReference type="GO" id="GO:0001725">
    <property type="term" value="C:stress fiber"/>
    <property type="evidence" value="ECO:0007669"/>
    <property type="project" value="TreeGrafter"/>
</dbReference>
<dbReference type="Gene3D" id="3.30.920.20">
    <property type="entry name" value="Gas2-like domain"/>
    <property type="match status" value="1"/>
</dbReference>
<protein>
    <submittedName>
        <fullName evidence="8">Microtubule-actin cross-linking factor 1</fullName>
    </submittedName>
</protein>
<evidence type="ECO:0000259" key="6">
    <source>
        <dbReference type="PROSITE" id="PS50222"/>
    </source>
</evidence>
<feature type="compositionally biased region" description="Polar residues" evidence="5">
    <location>
        <begin position="3086"/>
        <end position="3102"/>
    </location>
</feature>
<evidence type="ECO:0000256" key="1">
    <source>
        <dbReference type="ARBA" id="ARBA00004245"/>
    </source>
</evidence>
<dbReference type="InterPro" id="IPR036534">
    <property type="entry name" value="GAR_dom_sf"/>
</dbReference>
<keyword evidence="9" id="KW-1185">Reference proteome</keyword>
<evidence type="ECO:0000256" key="5">
    <source>
        <dbReference type="SAM" id="MobiDB-lite"/>
    </source>
</evidence>
<evidence type="ECO:0000256" key="3">
    <source>
        <dbReference type="ARBA" id="ARBA00023212"/>
    </source>
</evidence>
<proteinExistence type="predicted"/>
<dbReference type="GO" id="GO:1904825">
    <property type="term" value="P:protein localization to microtubule plus-end"/>
    <property type="evidence" value="ECO:0007669"/>
    <property type="project" value="TreeGrafter"/>
</dbReference>
<dbReference type="GO" id="GO:0005509">
    <property type="term" value="F:calcium ion binding"/>
    <property type="evidence" value="ECO:0007669"/>
    <property type="project" value="InterPro"/>
</dbReference>
<dbReference type="PANTHER" id="PTHR46756:SF18">
    <property type="entry name" value="GAS2-LIKE PROTEIN PICKLED EGGS"/>
    <property type="match status" value="1"/>
</dbReference>
<evidence type="ECO:0000313" key="8">
    <source>
        <dbReference type="EMBL" id="GAA50911.1"/>
    </source>
</evidence>
<evidence type="ECO:0000256" key="4">
    <source>
        <dbReference type="SAM" id="Coils"/>
    </source>
</evidence>
<feature type="region of interest" description="Disordered" evidence="5">
    <location>
        <begin position="659"/>
        <end position="693"/>
    </location>
</feature>
<dbReference type="SMART" id="SM00243">
    <property type="entry name" value="GAS2"/>
    <property type="match status" value="1"/>
</dbReference>
<dbReference type="GO" id="GO:0051015">
    <property type="term" value="F:actin filament binding"/>
    <property type="evidence" value="ECO:0007669"/>
    <property type="project" value="TreeGrafter"/>
</dbReference>
<feature type="compositionally biased region" description="Polar residues" evidence="5">
    <location>
        <begin position="3024"/>
        <end position="3067"/>
    </location>
</feature>
<dbReference type="GO" id="GO:0035371">
    <property type="term" value="C:microtubule plus-end"/>
    <property type="evidence" value="ECO:0007669"/>
    <property type="project" value="TreeGrafter"/>
</dbReference>
<accession>G7YD77</accession>
<dbReference type="GO" id="GO:0001578">
    <property type="term" value="P:microtubule bundle formation"/>
    <property type="evidence" value="ECO:0007669"/>
    <property type="project" value="TreeGrafter"/>
</dbReference>
<evidence type="ECO:0000259" key="7">
    <source>
        <dbReference type="PROSITE" id="PS51460"/>
    </source>
</evidence>
<comment type="subcellular location">
    <subcellularLocation>
        <location evidence="1">Cytoplasm</location>
        <location evidence="1">Cytoskeleton</location>
    </subcellularLocation>
</comment>
<dbReference type="GO" id="GO:0008017">
    <property type="term" value="F:microtubule binding"/>
    <property type="evidence" value="ECO:0007669"/>
    <property type="project" value="InterPro"/>
</dbReference>
<reference key="2">
    <citation type="submission" date="2011-10" db="EMBL/GenBank/DDBJ databases">
        <title>The genome and transcriptome sequence of Clonorchis sinensis provide insights into the carcinogenic liver fluke.</title>
        <authorList>
            <person name="Wang X."/>
            <person name="Huang Y."/>
            <person name="Chen W."/>
            <person name="Liu H."/>
            <person name="Guo L."/>
            <person name="Chen Y."/>
            <person name="Luo F."/>
            <person name="Zhou W."/>
            <person name="Sun J."/>
            <person name="Mao Q."/>
            <person name="Liang P."/>
            <person name="Zhou C."/>
            <person name="Tian Y."/>
            <person name="Men J."/>
            <person name="Lv X."/>
            <person name="Huang L."/>
            <person name="Zhou J."/>
            <person name="Hu Y."/>
            <person name="Li R."/>
            <person name="Zhang F."/>
            <person name="Lei H."/>
            <person name="Li X."/>
            <person name="Hu X."/>
            <person name="Liang C."/>
            <person name="Xu J."/>
            <person name="Wu Z."/>
            <person name="Yu X."/>
        </authorList>
    </citation>
    <scope>NUCLEOTIDE SEQUENCE</scope>
    <source>
        <strain>Henan</strain>
    </source>
</reference>
<evidence type="ECO:0000256" key="2">
    <source>
        <dbReference type="ARBA" id="ARBA00022490"/>
    </source>
</evidence>
<dbReference type="GO" id="GO:0051764">
    <property type="term" value="P:actin crosslink formation"/>
    <property type="evidence" value="ECO:0007669"/>
    <property type="project" value="TreeGrafter"/>
</dbReference>
<feature type="domain" description="GAR" evidence="7">
    <location>
        <begin position="2935"/>
        <end position="3008"/>
    </location>
</feature>